<evidence type="ECO:0000313" key="3">
    <source>
        <dbReference type="EMBL" id="KAD3640280.1"/>
    </source>
</evidence>
<feature type="compositionally biased region" description="Low complexity" evidence="1">
    <location>
        <begin position="19"/>
        <end position="37"/>
    </location>
</feature>
<name>A0A5N6MJ81_9ASTR</name>
<evidence type="ECO:0000256" key="2">
    <source>
        <dbReference type="SAM" id="Phobius"/>
    </source>
</evidence>
<feature type="compositionally biased region" description="Polar residues" evidence="1">
    <location>
        <begin position="38"/>
        <end position="48"/>
    </location>
</feature>
<evidence type="ECO:0000313" key="4">
    <source>
        <dbReference type="Proteomes" id="UP000326396"/>
    </source>
</evidence>
<dbReference type="AlphaFoldDB" id="A0A5N6MJ81"/>
<keyword evidence="2" id="KW-1133">Transmembrane helix</keyword>
<comment type="caution">
    <text evidence="3">The sequence shown here is derived from an EMBL/GenBank/DDBJ whole genome shotgun (WGS) entry which is preliminary data.</text>
</comment>
<gene>
    <name evidence="3" type="ORF">E3N88_29503</name>
</gene>
<dbReference type="EMBL" id="SZYD01000015">
    <property type="protein sequence ID" value="KAD3640280.1"/>
    <property type="molecule type" value="Genomic_DNA"/>
</dbReference>
<keyword evidence="4" id="KW-1185">Reference proteome</keyword>
<feature type="transmembrane region" description="Helical" evidence="2">
    <location>
        <begin position="217"/>
        <end position="239"/>
    </location>
</feature>
<feature type="region of interest" description="Disordered" evidence="1">
    <location>
        <begin position="16"/>
        <end position="125"/>
    </location>
</feature>
<sequence>MANQGERYIYQRFPYLMLDDTPSSSSGSDSDPTEGSSAASQATPTVPHTPSAPRSVTPPPPPPAQSASHGHSQPRAENIAAEERHSSSPQRVPEWDGLRRMRGQARKTTGLPPRHPLAPRDEPQGMRLEMQQRNATLDDTRNTVLEILTSHLTLMDHVNTLDTETRAWRVMVEERLRRTWRQRIVAAFWQQVEVIRAGVRRLREFLVWFGTVSFETWMIVLAVIMAALAMIFSCLSYFIR</sequence>
<accession>A0A5N6MJ81</accession>
<keyword evidence="2" id="KW-0812">Transmembrane</keyword>
<organism evidence="3 4">
    <name type="scientific">Mikania micrantha</name>
    <name type="common">bitter vine</name>
    <dbReference type="NCBI Taxonomy" id="192012"/>
    <lineage>
        <taxon>Eukaryota</taxon>
        <taxon>Viridiplantae</taxon>
        <taxon>Streptophyta</taxon>
        <taxon>Embryophyta</taxon>
        <taxon>Tracheophyta</taxon>
        <taxon>Spermatophyta</taxon>
        <taxon>Magnoliopsida</taxon>
        <taxon>eudicotyledons</taxon>
        <taxon>Gunneridae</taxon>
        <taxon>Pentapetalae</taxon>
        <taxon>asterids</taxon>
        <taxon>campanulids</taxon>
        <taxon>Asterales</taxon>
        <taxon>Asteraceae</taxon>
        <taxon>Asteroideae</taxon>
        <taxon>Heliantheae alliance</taxon>
        <taxon>Eupatorieae</taxon>
        <taxon>Mikania</taxon>
    </lineage>
</organism>
<proteinExistence type="predicted"/>
<protein>
    <submittedName>
        <fullName evidence="3">Uncharacterized protein</fullName>
    </submittedName>
</protein>
<evidence type="ECO:0000256" key="1">
    <source>
        <dbReference type="SAM" id="MobiDB-lite"/>
    </source>
</evidence>
<dbReference type="Proteomes" id="UP000326396">
    <property type="component" value="Linkage Group LG5"/>
</dbReference>
<reference evidence="3 4" key="1">
    <citation type="submission" date="2019-05" db="EMBL/GenBank/DDBJ databases">
        <title>Mikania micrantha, genome provides insights into the molecular mechanism of rapid growth.</title>
        <authorList>
            <person name="Liu B."/>
        </authorList>
    </citation>
    <scope>NUCLEOTIDE SEQUENCE [LARGE SCALE GENOMIC DNA]</scope>
    <source>
        <strain evidence="3">NLD-2019</strain>
        <tissue evidence="3">Leaf</tissue>
    </source>
</reference>
<keyword evidence="2" id="KW-0472">Membrane</keyword>